<dbReference type="Pfam" id="PF08220">
    <property type="entry name" value="HTH_DeoR"/>
    <property type="match status" value="1"/>
</dbReference>
<dbReference type="SMART" id="SM01134">
    <property type="entry name" value="DeoRC"/>
    <property type="match status" value="1"/>
</dbReference>
<evidence type="ECO:0000313" key="4">
    <source>
        <dbReference type="EMBL" id="NYF79630.1"/>
    </source>
</evidence>
<keyword evidence="5" id="KW-1185">Reference proteome</keyword>
<reference evidence="4 5" key="1">
    <citation type="submission" date="2020-07" db="EMBL/GenBank/DDBJ databases">
        <title>Genomic Encyclopedia of Type Strains, Phase IV (KMG-V): Genome sequencing to study the core and pangenomes of soil and plant-associated prokaryotes.</title>
        <authorList>
            <person name="Whitman W."/>
        </authorList>
    </citation>
    <scope>NUCLEOTIDE SEQUENCE [LARGE SCALE GENOMIC DNA]</scope>
    <source>
        <strain evidence="4 5">X4EP2</strain>
    </source>
</reference>
<evidence type="ECO:0000259" key="3">
    <source>
        <dbReference type="PROSITE" id="PS51000"/>
    </source>
</evidence>
<protein>
    <submittedName>
        <fullName evidence="4">DeoR family transcriptional regulator of aga operon</fullName>
    </submittedName>
</protein>
<dbReference type="SMART" id="SM00420">
    <property type="entry name" value="HTH_DEOR"/>
    <property type="match status" value="1"/>
</dbReference>
<dbReference type="InterPro" id="IPR037171">
    <property type="entry name" value="NagB/RpiA_transferase-like"/>
</dbReference>
<keyword evidence="1" id="KW-0805">Transcription regulation</keyword>
<dbReference type="PROSITE" id="PS51000">
    <property type="entry name" value="HTH_DEOR_2"/>
    <property type="match status" value="1"/>
</dbReference>
<evidence type="ECO:0000256" key="2">
    <source>
        <dbReference type="ARBA" id="ARBA00023163"/>
    </source>
</evidence>
<dbReference type="PANTHER" id="PTHR30363:SF44">
    <property type="entry name" value="AGA OPERON TRANSCRIPTIONAL REPRESSOR-RELATED"/>
    <property type="match status" value="1"/>
</dbReference>
<dbReference type="InterPro" id="IPR036390">
    <property type="entry name" value="WH_DNA-bd_sf"/>
</dbReference>
<dbReference type="Gene3D" id="3.40.50.1360">
    <property type="match status" value="1"/>
</dbReference>
<dbReference type="SUPFAM" id="SSF100950">
    <property type="entry name" value="NagB/RpiA/CoA transferase-like"/>
    <property type="match status" value="1"/>
</dbReference>
<evidence type="ECO:0000313" key="5">
    <source>
        <dbReference type="Proteomes" id="UP000589520"/>
    </source>
</evidence>
<dbReference type="AlphaFoldDB" id="A0A7Y9TH93"/>
<dbReference type="PRINTS" id="PR00037">
    <property type="entry name" value="HTHLACR"/>
</dbReference>
<comment type="caution">
    <text evidence="4">The sequence shown here is derived from an EMBL/GenBank/DDBJ whole genome shotgun (WGS) entry which is preliminary data.</text>
</comment>
<dbReference type="EMBL" id="JACCCW010000002">
    <property type="protein sequence ID" value="NYF79630.1"/>
    <property type="molecule type" value="Genomic_DNA"/>
</dbReference>
<keyword evidence="2" id="KW-0804">Transcription</keyword>
<dbReference type="InterPro" id="IPR050313">
    <property type="entry name" value="Carb_Metab_HTH_regulators"/>
</dbReference>
<dbReference type="GO" id="GO:0003700">
    <property type="term" value="F:DNA-binding transcription factor activity"/>
    <property type="evidence" value="ECO:0007669"/>
    <property type="project" value="InterPro"/>
</dbReference>
<proteinExistence type="predicted"/>
<dbReference type="SUPFAM" id="SSF46785">
    <property type="entry name" value="Winged helix' DNA-binding domain"/>
    <property type="match status" value="1"/>
</dbReference>
<dbReference type="RefSeq" id="WP_179490416.1">
    <property type="nucleotide sequence ID" value="NZ_JACCCW010000002.1"/>
</dbReference>
<dbReference type="Proteomes" id="UP000589520">
    <property type="component" value="Unassembled WGS sequence"/>
</dbReference>
<sequence>MTAKNQDRVNQILHLLLQKGSSCVEDLASMTGASTASVRRDLIKLEQRGLVNRAHGSVELAGKLTYEPFRFDAAFPLREERFADEKRRIAMAAAEMVAEGDTIALSPGTTTTQVARSLRHREGIHIITSAVNIGMELSSQPNAKVTLTGGSIRWPGSFSMVGATAFHSLQKLHFDKVFMGACGIHPEHGLTVIESDEALILGEMVKHARQVVAVADASKIGMISANNVCSTSQIHTIITDDSIEPELVDIFQRQQVRVLVV</sequence>
<evidence type="ECO:0000256" key="1">
    <source>
        <dbReference type="ARBA" id="ARBA00023015"/>
    </source>
</evidence>
<organism evidence="4 5">
    <name type="scientific">Granulicella arctica</name>
    <dbReference type="NCBI Taxonomy" id="940613"/>
    <lineage>
        <taxon>Bacteria</taxon>
        <taxon>Pseudomonadati</taxon>
        <taxon>Acidobacteriota</taxon>
        <taxon>Terriglobia</taxon>
        <taxon>Terriglobales</taxon>
        <taxon>Acidobacteriaceae</taxon>
        <taxon>Granulicella</taxon>
    </lineage>
</organism>
<gene>
    <name evidence="4" type="ORF">HDF17_001950</name>
</gene>
<dbReference type="Pfam" id="PF00455">
    <property type="entry name" value="DeoRC"/>
    <property type="match status" value="1"/>
</dbReference>
<accession>A0A7Y9TH93</accession>
<dbReference type="InterPro" id="IPR014036">
    <property type="entry name" value="DeoR-like_C"/>
</dbReference>
<name>A0A7Y9TH93_9BACT</name>
<dbReference type="InterPro" id="IPR036388">
    <property type="entry name" value="WH-like_DNA-bd_sf"/>
</dbReference>
<dbReference type="PANTHER" id="PTHR30363">
    <property type="entry name" value="HTH-TYPE TRANSCRIPTIONAL REGULATOR SRLR-RELATED"/>
    <property type="match status" value="1"/>
</dbReference>
<feature type="domain" description="HTH deoR-type" evidence="3">
    <location>
        <begin position="5"/>
        <end position="60"/>
    </location>
</feature>
<dbReference type="Gene3D" id="1.10.10.10">
    <property type="entry name" value="Winged helix-like DNA-binding domain superfamily/Winged helix DNA-binding domain"/>
    <property type="match status" value="1"/>
</dbReference>
<dbReference type="InterPro" id="IPR001034">
    <property type="entry name" value="DeoR_HTH"/>
</dbReference>